<accession>A0A4P8IT26</accession>
<dbReference type="PANTHER" id="PTHR30543:SF21">
    <property type="entry name" value="NAD(P)H-DEPENDENT FMN REDUCTASE LOT6"/>
    <property type="match status" value="1"/>
</dbReference>
<feature type="domain" description="NADPH-dependent FMN reductase-like" evidence="1">
    <location>
        <begin position="4"/>
        <end position="148"/>
    </location>
</feature>
<dbReference type="GO" id="GO:0016491">
    <property type="term" value="F:oxidoreductase activity"/>
    <property type="evidence" value="ECO:0007669"/>
    <property type="project" value="InterPro"/>
</dbReference>
<protein>
    <submittedName>
        <fullName evidence="2">NAD(P)H-dependent oxidoreductase</fullName>
    </submittedName>
</protein>
<dbReference type="InterPro" id="IPR029039">
    <property type="entry name" value="Flavoprotein-like_sf"/>
</dbReference>
<dbReference type="Gene3D" id="3.40.50.360">
    <property type="match status" value="1"/>
</dbReference>
<name>A0A4P8IT26_9BURK</name>
<dbReference type="EMBL" id="CP040078">
    <property type="protein sequence ID" value="QCP52242.1"/>
    <property type="molecule type" value="Genomic_DNA"/>
</dbReference>
<organism evidence="2 3">
    <name type="scientific">Trinickia violacea</name>
    <dbReference type="NCBI Taxonomy" id="2571746"/>
    <lineage>
        <taxon>Bacteria</taxon>
        <taxon>Pseudomonadati</taxon>
        <taxon>Pseudomonadota</taxon>
        <taxon>Betaproteobacteria</taxon>
        <taxon>Burkholderiales</taxon>
        <taxon>Burkholderiaceae</taxon>
        <taxon>Trinickia</taxon>
    </lineage>
</organism>
<dbReference type="InterPro" id="IPR005025">
    <property type="entry name" value="FMN_Rdtase-like_dom"/>
</dbReference>
<reference evidence="2 3" key="1">
    <citation type="submission" date="2019-05" db="EMBL/GenBank/DDBJ databases">
        <title>Burkholderia sp. DHOD12, isolated from subtropical forest soil.</title>
        <authorList>
            <person name="Gao Z.-H."/>
            <person name="Qiu L.-H."/>
        </authorList>
    </citation>
    <scope>NUCLEOTIDE SEQUENCE [LARGE SCALE GENOMIC DNA]</scope>
    <source>
        <strain evidence="2 3">DHOD12</strain>
    </source>
</reference>
<evidence type="ECO:0000259" key="1">
    <source>
        <dbReference type="Pfam" id="PF03358"/>
    </source>
</evidence>
<evidence type="ECO:0000313" key="2">
    <source>
        <dbReference type="EMBL" id="QCP52242.1"/>
    </source>
</evidence>
<dbReference type="InterPro" id="IPR050712">
    <property type="entry name" value="NAD(P)H-dep_reductase"/>
</dbReference>
<dbReference type="OrthoDB" id="9812295at2"/>
<proteinExistence type="predicted"/>
<evidence type="ECO:0000313" key="3">
    <source>
        <dbReference type="Proteomes" id="UP000298656"/>
    </source>
</evidence>
<keyword evidence="3" id="KW-1185">Reference proteome</keyword>
<dbReference type="Proteomes" id="UP000298656">
    <property type="component" value="Chromosome 2"/>
</dbReference>
<dbReference type="SUPFAM" id="SSF52218">
    <property type="entry name" value="Flavoproteins"/>
    <property type="match status" value="1"/>
</dbReference>
<dbReference type="RefSeq" id="WP_137335015.1">
    <property type="nucleotide sequence ID" value="NZ_CP040078.1"/>
</dbReference>
<dbReference type="Pfam" id="PF03358">
    <property type="entry name" value="FMN_red"/>
    <property type="match status" value="1"/>
</dbReference>
<sequence length="184" mass="20399">MAYNIAVIVGSLRRDSFNKALSHAIVKLTSADFAFEFLDIGSLPLYSQDYDADFPEAARHFKQRIEAADALLFVTPEYNRSIPGVLKNALDWGSRPWGSNSWGGKPGAVLGTSPGATGTALSQQHLRNVLAYLDVATLGQHEMFIKHADGVIDADGNVANEHTLKFLQHFVHRFESWVKRHVHK</sequence>
<dbReference type="AlphaFoldDB" id="A0A4P8IT26"/>
<dbReference type="GO" id="GO:0010181">
    <property type="term" value="F:FMN binding"/>
    <property type="evidence" value="ECO:0007669"/>
    <property type="project" value="TreeGrafter"/>
</dbReference>
<dbReference type="PANTHER" id="PTHR30543">
    <property type="entry name" value="CHROMATE REDUCTASE"/>
    <property type="match status" value="1"/>
</dbReference>
<dbReference type="KEGG" id="tvl:FAZ95_23975"/>
<gene>
    <name evidence="2" type="ORF">FAZ95_23975</name>
</gene>
<dbReference type="GO" id="GO:0005829">
    <property type="term" value="C:cytosol"/>
    <property type="evidence" value="ECO:0007669"/>
    <property type="project" value="TreeGrafter"/>
</dbReference>